<sequence>MSQTWENKFSNWTNPPSDTEENKLSNAEQMIKDAIADYPSLANKNIEIFGQGSYANNTNVRLNSDIDICVRLMDTFYYDLPDDMTKEDFNIGPGTNTYSDFKNDVEAAMVKKFGRSDVDRGNKAITIAGNSYRVEADVVPTFEQRRYNKNKAYLSGTQFYPDNGGVVKNWPKQHIENGINKNKNTQRRFKRTVRIFKKLRYEMKDEGYSICDKVPSFLIECLVWNIPNSTLNASNSWYERIKQCVIFLYNATETDEKCSEWGEVSELLYLFKGHSKWTRQDANDFILQAWNYIGYNND</sequence>
<dbReference type="OrthoDB" id="8264173at2"/>
<feature type="compositionally biased region" description="Polar residues" evidence="5">
    <location>
        <begin position="1"/>
        <end position="17"/>
    </location>
</feature>
<keyword evidence="1" id="KW-0808">Transferase</keyword>
<dbReference type="InterPro" id="IPR058909">
    <property type="entry name" value="CD_NTase_C"/>
</dbReference>
<evidence type="ECO:0000256" key="4">
    <source>
        <dbReference type="ARBA" id="ARBA00023118"/>
    </source>
</evidence>
<dbReference type="Proteomes" id="UP000293562">
    <property type="component" value="Unassembled WGS sequence"/>
</dbReference>
<evidence type="ECO:0000313" key="8">
    <source>
        <dbReference type="Proteomes" id="UP000293562"/>
    </source>
</evidence>
<dbReference type="GO" id="GO:0051607">
    <property type="term" value="P:defense response to virus"/>
    <property type="evidence" value="ECO:0007669"/>
    <property type="project" value="UniProtKB-KW"/>
</dbReference>
<accession>A0A4Q7VHV2</accession>
<dbReference type="InterPro" id="IPR043519">
    <property type="entry name" value="NT_sf"/>
</dbReference>
<keyword evidence="4" id="KW-0051">Antiviral defense</keyword>
<evidence type="ECO:0000256" key="3">
    <source>
        <dbReference type="ARBA" id="ARBA00022741"/>
    </source>
</evidence>
<proteinExistence type="predicted"/>
<evidence type="ECO:0000259" key="6">
    <source>
        <dbReference type="Pfam" id="PF26305"/>
    </source>
</evidence>
<dbReference type="EMBL" id="SHKN01000001">
    <property type="protein sequence ID" value="RZT95673.1"/>
    <property type="molecule type" value="Genomic_DNA"/>
</dbReference>
<keyword evidence="2" id="KW-0548">Nucleotidyltransferase</keyword>
<keyword evidence="8" id="KW-1185">Reference proteome</keyword>
<gene>
    <name evidence="7" type="ORF">EV201_0297</name>
</gene>
<keyword evidence="3" id="KW-0547">Nucleotide-binding</keyword>
<dbReference type="RefSeq" id="WP_130305616.1">
    <property type="nucleotide sequence ID" value="NZ_SHKN01000001.1"/>
</dbReference>
<organism evidence="7 8">
    <name type="scientific">Ancylomarina subtilis</name>
    <dbReference type="NCBI Taxonomy" id="1639035"/>
    <lineage>
        <taxon>Bacteria</taxon>
        <taxon>Pseudomonadati</taxon>
        <taxon>Bacteroidota</taxon>
        <taxon>Bacteroidia</taxon>
        <taxon>Marinilabiliales</taxon>
        <taxon>Marinifilaceae</taxon>
        <taxon>Ancylomarina</taxon>
    </lineage>
</organism>
<dbReference type="InterPro" id="IPR006116">
    <property type="entry name" value="NT_2-5OAS_ClassI-CCAase"/>
</dbReference>
<evidence type="ECO:0000256" key="2">
    <source>
        <dbReference type="ARBA" id="ARBA00022695"/>
    </source>
</evidence>
<evidence type="ECO:0000313" key="7">
    <source>
        <dbReference type="EMBL" id="RZT95673.1"/>
    </source>
</evidence>
<protein>
    <recommendedName>
        <fullName evidence="6">cGAS/DncV-like nucleotidyltransferase C-terminal helical domain-containing protein</fullName>
    </recommendedName>
</protein>
<dbReference type="CDD" id="cd05400">
    <property type="entry name" value="NT_2-5OAS_ClassI-CCAase"/>
    <property type="match status" value="1"/>
</dbReference>
<dbReference type="AlphaFoldDB" id="A0A4Q7VHV2"/>
<dbReference type="Pfam" id="PF26305">
    <property type="entry name" value="CD_NTase_C"/>
    <property type="match status" value="1"/>
</dbReference>
<dbReference type="GO" id="GO:0016779">
    <property type="term" value="F:nucleotidyltransferase activity"/>
    <property type="evidence" value="ECO:0007669"/>
    <property type="project" value="InterPro"/>
</dbReference>
<dbReference type="SUPFAM" id="SSF81301">
    <property type="entry name" value="Nucleotidyltransferase"/>
    <property type="match status" value="1"/>
</dbReference>
<name>A0A4Q7VHV2_9BACT</name>
<evidence type="ECO:0000256" key="5">
    <source>
        <dbReference type="SAM" id="MobiDB-lite"/>
    </source>
</evidence>
<reference evidence="7 8" key="1">
    <citation type="submission" date="2019-02" db="EMBL/GenBank/DDBJ databases">
        <title>Genomic Encyclopedia of Type Strains, Phase IV (KMG-IV): sequencing the most valuable type-strain genomes for metagenomic binning, comparative biology and taxonomic classification.</title>
        <authorList>
            <person name="Goeker M."/>
        </authorList>
    </citation>
    <scope>NUCLEOTIDE SEQUENCE [LARGE SCALE GENOMIC DNA]</scope>
    <source>
        <strain evidence="7 8">DSM 28825</strain>
    </source>
</reference>
<feature type="region of interest" description="Disordered" evidence="5">
    <location>
        <begin position="1"/>
        <end position="23"/>
    </location>
</feature>
<feature type="domain" description="cGAS/DncV-like nucleotidyltransferase C-terminal helical" evidence="6">
    <location>
        <begin position="176"/>
        <end position="293"/>
    </location>
</feature>
<comment type="caution">
    <text evidence="7">The sequence shown here is derived from an EMBL/GenBank/DDBJ whole genome shotgun (WGS) entry which is preliminary data.</text>
</comment>
<evidence type="ECO:0000256" key="1">
    <source>
        <dbReference type="ARBA" id="ARBA00022679"/>
    </source>
</evidence>
<dbReference type="Gene3D" id="3.30.460.10">
    <property type="entry name" value="Beta Polymerase, domain 2"/>
    <property type="match status" value="1"/>
</dbReference>